<evidence type="ECO:0000313" key="3">
    <source>
        <dbReference type="Proteomes" id="UP000244741"/>
    </source>
</evidence>
<reference evidence="2 3" key="1">
    <citation type="submission" date="2017-12" db="EMBL/GenBank/DDBJ databases">
        <title>Genomic characterization of T5-related Aeromonas hydrophila phages AhSzq-1 and AhSzw-1 and proposal to be two new species.</title>
        <authorList>
            <person name="Chen L."/>
            <person name="Yuan S."/>
            <person name="Ma Y."/>
        </authorList>
    </citation>
    <scope>NUCLEOTIDE SEQUENCE [LARGE SCALE GENOMIC DNA]</scope>
    <source>
        <strain evidence="2">Seawater</strain>
    </source>
</reference>
<accession>A0A2R4ALT8</accession>
<evidence type="ECO:0000313" key="2">
    <source>
        <dbReference type="EMBL" id="AVR76011.1"/>
    </source>
</evidence>
<evidence type="ECO:0000256" key="1">
    <source>
        <dbReference type="SAM" id="MobiDB-lite"/>
    </source>
</evidence>
<keyword evidence="3" id="KW-1185">Reference proteome</keyword>
<protein>
    <submittedName>
        <fullName evidence="2">Pore-forming tail tip protein</fullName>
    </submittedName>
</protein>
<gene>
    <name evidence="2" type="ORF">AhSzq1_118</name>
</gene>
<feature type="region of interest" description="Disordered" evidence="1">
    <location>
        <begin position="18"/>
        <end position="54"/>
    </location>
</feature>
<organism evidence="2 3">
    <name type="scientific">Aeromonas phage AhSzq-1</name>
    <dbReference type="NCBI Taxonomy" id="2138298"/>
    <lineage>
        <taxon>Viruses</taxon>
        <taxon>Duplodnaviria</taxon>
        <taxon>Heunggongvirae</taxon>
        <taxon>Uroviricota</taxon>
        <taxon>Caudoviricetes</taxon>
        <taxon>Demerecviridae</taxon>
        <taxon>Shenzhenvirus</taxon>
        <taxon>Shenzhenvirus AhSzq1</taxon>
    </lineage>
</organism>
<dbReference type="EMBL" id="MG676224">
    <property type="protein sequence ID" value="AVR76011.1"/>
    <property type="molecule type" value="Genomic_DNA"/>
</dbReference>
<proteinExistence type="predicted"/>
<feature type="compositionally biased region" description="Basic and acidic residues" evidence="1">
    <location>
        <begin position="25"/>
        <end position="54"/>
    </location>
</feature>
<name>A0A2R4ALT8_9CAUD</name>
<sequence>MSTVASMLNMAAQQTISGIDQQIAAEKERDGKSEESKKKIQKLEAEKAAAQKKA</sequence>
<dbReference type="Proteomes" id="UP000244741">
    <property type="component" value="Segment"/>
</dbReference>